<dbReference type="PANTHER" id="PTHR47160:SF10">
    <property type="entry name" value="MULE TRANSPOSASE DOMAIN-CONTAINING PROTEIN"/>
    <property type="match status" value="1"/>
</dbReference>
<comment type="caution">
    <text evidence="2">The sequence shown here is derived from an EMBL/GenBank/DDBJ whole genome shotgun (WGS) entry which is preliminary data.</text>
</comment>
<accession>A0A6G0SW90</accession>
<evidence type="ECO:0000313" key="3">
    <source>
        <dbReference type="Proteomes" id="UP000475862"/>
    </source>
</evidence>
<evidence type="ECO:0000259" key="1">
    <source>
        <dbReference type="Pfam" id="PF10551"/>
    </source>
</evidence>
<evidence type="ECO:0000313" key="2">
    <source>
        <dbReference type="EMBL" id="KAE9522660.1"/>
    </source>
</evidence>
<dbReference type="PANTHER" id="PTHR47160">
    <property type="entry name" value="PUTATIVE-RELATED"/>
    <property type="match status" value="1"/>
</dbReference>
<dbReference type="Pfam" id="PF10551">
    <property type="entry name" value="MULE"/>
    <property type="match status" value="1"/>
</dbReference>
<dbReference type="OrthoDB" id="10029846at2759"/>
<protein>
    <recommendedName>
        <fullName evidence="1">MULE transposase domain-containing protein</fullName>
    </recommendedName>
</protein>
<name>A0A6G0SW90_APHGL</name>
<gene>
    <name evidence="2" type="ORF">AGLY_016933</name>
</gene>
<feature type="domain" description="MULE transposase" evidence="1">
    <location>
        <begin position="251"/>
        <end position="340"/>
    </location>
</feature>
<dbReference type="AlphaFoldDB" id="A0A6G0SW90"/>
<organism evidence="2 3">
    <name type="scientific">Aphis glycines</name>
    <name type="common">Soybean aphid</name>
    <dbReference type="NCBI Taxonomy" id="307491"/>
    <lineage>
        <taxon>Eukaryota</taxon>
        <taxon>Metazoa</taxon>
        <taxon>Ecdysozoa</taxon>
        <taxon>Arthropoda</taxon>
        <taxon>Hexapoda</taxon>
        <taxon>Insecta</taxon>
        <taxon>Pterygota</taxon>
        <taxon>Neoptera</taxon>
        <taxon>Paraneoptera</taxon>
        <taxon>Hemiptera</taxon>
        <taxon>Sternorrhyncha</taxon>
        <taxon>Aphidomorpha</taxon>
        <taxon>Aphidoidea</taxon>
        <taxon>Aphididae</taxon>
        <taxon>Aphidini</taxon>
        <taxon>Aphis</taxon>
        <taxon>Aphis</taxon>
    </lineage>
</organism>
<sequence length="587" mass="68514">MPEVNNSGYWFHFIQSIVRFMRSHHLTQLSTTNEDARRILRMLMSLAYLLADEIRYHGVAFSIQLGFHVIQDTVTEYHLDVELHDLMQYFQRFDKKYKNTMYLRCNEDLCKSRINLRNEEIVKGPSDHNHVISNLEIEQRVCINKIKIRALSSQDNPHQIVSEASTLCSQAVHGALPPVSYIKRTLCRIRQINSSALSNPLTLTDITIPNNFSQTIDGRQFIINDIEPVENRILVFATENTLDLLAKSDHWFADGTFKSCPPLFAKVYTIHVIKNNLVIPVVFSLMPDKTQSSYERLFTAIKTHNISINPKIIMTDFEQSSINAFILQFPNAKQNGCFFHQTQCVWRKIQTISGMVKKYKTDSEFSLQVRYLSALAFVPENDVIDVFETLCESTYYTDNEEVLEPLIFYFEDTWIGRPNRRKRRNPRFPISLWNCYTSTISGLPRTNNYCWTSNFHCYCRVAIKIIFFTYQKTKVKRGRKPVIDSNSIFNVLEEYKIELFDNEKLKSKTHPIWTKISERLNFKVKPLNLFISTTDEESVSSESDEDTEEENIDNHVELLDSRRSECVALGVKSNNIHMMISRFFEEV</sequence>
<dbReference type="InterPro" id="IPR018289">
    <property type="entry name" value="MULE_transposase_dom"/>
</dbReference>
<reference evidence="2 3" key="1">
    <citation type="submission" date="2019-08" db="EMBL/GenBank/DDBJ databases">
        <title>The genome of the soybean aphid Biotype 1, its phylome, world population structure and adaptation to the North American continent.</title>
        <authorList>
            <person name="Giordano R."/>
            <person name="Donthu R.K."/>
            <person name="Hernandez A.G."/>
            <person name="Wright C.L."/>
            <person name="Zimin A.V."/>
        </authorList>
    </citation>
    <scope>NUCLEOTIDE SEQUENCE [LARGE SCALE GENOMIC DNA]</scope>
    <source>
        <tissue evidence="2">Whole aphids</tissue>
    </source>
</reference>
<keyword evidence="3" id="KW-1185">Reference proteome</keyword>
<proteinExistence type="predicted"/>
<dbReference type="Proteomes" id="UP000475862">
    <property type="component" value="Unassembled WGS sequence"/>
</dbReference>
<dbReference type="EMBL" id="VYZN01000824">
    <property type="protein sequence ID" value="KAE9522660.1"/>
    <property type="molecule type" value="Genomic_DNA"/>
</dbReference>